<keyword evidence="1" id="KW-0732">Signal</keyword>
<accession>A0ABQ8NMV0</accession>
<feature type="chain" id="PRO_5045679271" evidence="1">
    <location>
        <begin position="18"/>
        <end position="184"/>
    </location>
</feature>
<comment type="caution">
    <text evidence="2">The sequence shown here is derived from an EMBL/GenBank/DDBJ whole genome shotgun (WGS) entry which is preliminary data.</text>
</comment>
<dbReference type="EMBL" id="JABSND010000096">
    <property type="protein sequence ID" value="KAI6298201.1"/>
    <property type="molecule type" value="Genomic_DNA"/>
</dbReference>
<dbReference type="Proteomes" id="UP001059893">
    <property type="component" value="Unassembled WGS sequence"/>
</dbReference>
<protein>
    <submittedName>
        <fullName evidence="2">Uncharacterized protein</fullName>
    </submittedName>
</protein>
<feature type="signal peptide" evidence="1">
    <location>
        <begin position="1"/>
        <end position="17"/>
    </location>
</feature>
<evidence type="ECO:0000313" key="2">
    <source>
        <dbReference type="EMBL" id="KAI6298201.1"/>
    </source>
</evidence>
<proteinExistence type="predicted"/>
<gene>
    <name evidence="2" type="ORF">MCOR33_005660</name>
</gene>
<evidence type="ECO:0000256" key="1">
    <source>
        <dbReference type="SAM" id="SignalP"/>
    </source>
</evidence>
<sequence length="184" mass="18125">MQFSKFAVLLASSSALAAPLDLEAGTGNALVGGNAVVPRQIGAGLNAIINLTSPIAGLTSTISNLINGLGLPATINQLLAILGQVGNGLTAAQIETLALAQNRLLALGDRITTAQSDLLNRITGVLALAATVPGTIQGTTASTLQTVIGRLSATAQQALTTATGLISGPVSLNAVGNLVVGGVN</sequence>
<name>A0ABQ8NMV0_PYRGI</name>
<keyword evidence="3" id="KW-1185">Reference proteome</keyword>
<evidence type="ECO:0000313" key="3">
    <source>
        <dbReference type="Proteomes" id="UP001059893"/>
    </source>
</evidence>
<reference evidence="2" key="1">
    <citation type="submission" date="2021-01" db="EMBL/GenBank/DDBJ databases">
        <title>Deciphering the adaptive evolutionary patterns associated with biogeogrpahic diversity in the finger millet blast pathogen Magnaporthe oryzae in Eastern Africa.</title>
        <authorList>
            <person name="Onyema G."/>
            <person name="Shittu T.A."/>
            <person name="Dodsworth S."/>
            <person name="Devilliers S."/>
            <person name="Muthumeenakshi S."/>
            <person name="Sreenivasaprasad S."/>
        </authorList>
    </citation>
    <scope>NUCLEOTIDE SEQUENCE</scope>
    <source>
        <strain evidence="2">D15/s37</strain>
    </source>
</reference>
<organism evidence="2 3">
    <name type="scientific">Pyricularia grisea</name>
    <name type="common">Crabgrass-specific blast fungus</name>
    <name type="synonym">Magnaporthe grisea</name>
    <dbReference type="NCBI Taxonomy" id="148305"/>
    <lineage>
        <taxon>Eukaryota</taxon>
        <taxon>Fungi</taxon>
        <taxon>Dikarya</taxon>
        <taxon>Ascomycota</taxon>
        <taxon>Pezizomycotina</taxon>
        <taxon>Sordariomycetes</taxon>
        <taxon>Sordariomycetidae</taxon>
        <taxon>Magnaporthales</taxon>
        <taxon>Pyriculariaceae</taxon>
        <taxon>Pyricularia</taxon>
    </lineage>
</organism>